<dbReference type="InterPro" id="IPR036397">
    <property type="entry name" value="RNaseH_sf"/>
</dbReference>
<evidence type="ECO:0000259" key="2">
    <source>
        <dbReference type="Pfam" id="PF13966"/>
    </source>
</evidence>
<dbReference type="Pfam" id="PF13456">
    <property type="entry name" value="RVT_3"/>
    <property type="match status" value="1"/>
</dbReference>
<dbReference type="PANTHER" id="PTHR47074:SF61">
    <property type="entry name" value="RNASE H TYPE-1 DOMAIN-CONTAINING PROTEIN"/>
    <property type="match status" value="1"/>
</dbReference>
<dbReference type="Gene3D" id="3.30.420.10">
    <property type="entry name" value="Ribonuclease H-like superfamily/Ribonuclease H"/>
    <property type="match status" value="1"/>
</dbReference>
<feature type="domain" description="RNase H type-1" evidence="1">
    <location>
        <begin position="300"/>
        <end position="420"/>
    </location>
</feature>
<name>A0ABR2S5Z3_9ROSI</name>
<dbReference type="InterPro" id="IPR026960">
    <property type="entry name" value="RVT-Znf"/>
</dbReference>
<dbReference type="SUPFAM" id="SSF53098">
    <property type="entry name" value="Ribonuclease H-like"/>
    <property type="match status" value="1"/>
</dbReference>
<dbReference type="CDD" id="cd06222">
    <property type="entry name" value="RNase_H_like"/>
    <property type="match status" value="1"/>
</dbReference>
<evidence type="ECO:0000313" key="4">
    <source>
        <dbReference type="Proteomes" id="UP001396334"/>
    </source>
</evidence>
<evidence type="ECO:0000259" key="1">
    <source>
        <dbReference type="Pfam" id="PF13456"/>
    </source>
</evidence>
<dbReference type="InterPro" id="IPR044730">
    <property type="entry name" value="RNase_H-like_dom_plant"/>
</dbReference>
<evidence type="ECO:0000313" key="3">
    <source>
        <dbReference type="EMBL" id="KAK9020495.1"/>
    </source>
</evidence>
<dbReference type="Proteomes" id="UP001396334">
    <property type="component" value="Unassembled WGS sequence"/>
</dbReference>
<dbReference type="Pfam" id="PF13966">
    <property type="entry name" value="zf-RVT"/>
    <property type="match status" value="1"/>
</dbReference>
<dbReference type="InterPro" id="IPR012337">
    <property type="entry name" value="RNaseH-like_sf"/>
</dbReference>
<dbReference type="EMBL" id="JBBPBN010000016">
    <property type="protein sequence ID" value="KAK9020495.1"/>
    <property type="molecule type" value="Genomic_DNA"/>
</dbReference>
<accession>A0ABR2S5Z3</accession>
<protein>
    <recommendedName>
        <fullName evidence="5">Reverse transcriptase</fullName>
    </recommendedName>
</protein>
<feature type="domain" description="Reverse transcriptase zinc-binding" evidence="2">
    <location>
        <begin position="109"/>
        <end position="197"/>
    </location>
</feature>
<reference evidence="3 4" key="1">
    <citation type="journal article" date="2024" name="G3 (Bethesda)">
        <title>Genome assembly of Hibiscus sabdariffa L. provides insights into metabolisms of medicinal natural products.</title>
        <authorList>
            <person name="Kim T."/>
        </authorList>
    </citation>
    <scope>NUCLEOTIDE SEQUENCE [LARGE SCALE GENOMIC DNA]</scope>
    <source>
        <strain evidence="3">TK-2024</strain>
        <tissue evidence="3">Old leaves</tissue>
    </source>
</reference>
<keyword evidence="4" id="KW-1185">Reference proteome</keyword>
<proteinExistence type="predicted"/>
<comment type="caution">
    <text evidence="3">The sequence shown here is derived from an EMBL/GenBank/DDBJ whole genome shotgun (WGS) entry which is preliminary data.</text>
</comment>
<organism evidence="3 4">
    <name type="scientific">Hibiscus sabdariffa</name>
    <name type="common">roselle</name>
    <dbReference type="NCBI Taxonomy" id="183260"/>
    <lineage>
        <taxon>Eukaryota</taxon>
        <taxon>Viridiplantae</taxon>
        <taxon>Streptophyta</taxon>
        <taxon>Embryophyta</taxon>
        <taxon>Tracheophyta</taxon>
        <taxon>Spermatophyta</taxon>
        <taxon>Magnoliopsida</taxon>
        <taxon>eudicotyledons</taxon>
        <taxon>Gunneridae</taxon>
        <taxon>Pentapetalae</taxon>
        <taxon>rosids</taxon>
        <taxon>malvids</taxon>
        <taxon>Malvales</taxon>
        <taxon>Malvaceae</taxon>
        <taxon>Malvoideae</taxon>
        <taxon>Hibiscus</taxon>
    </lineage>
</organism>
<gene>
    <name evidence="3" type="ORF">V6N11_010518</name>
</gene>
<dbReference type="InterPro" id="IPR052929">
    <property type="entry name" value="RNase_H-like_EbsB-rel"/>
</dbReference>
<evidence type="ECO:0008006" key="5">
    <source>
        <dbReference type="Google" id="ProtNLM"/>
    </source>
</evidence>
<sequence>MNVKLLAPFHPDEIKFALFSMAPLKACGLDGFPAFFYQRPGDGRVRAAAIDVRYTTVSDLIAQVDNSWKFEVLNGLFDAELVNWICSIPLSQTRSLDEIVWKCDGFGNYSAKSGYRVLCAEQASTQVDGSSAFFSTLWVINVPAKVKITMWRIVNNFIPTFHNLQIRRMQVTNVCPFCQSAGETVEHLMRDCGFVQQLMSKLNLPATSIQVAGPWKNWVASYFAILSDRCKRILVVLYWSVWYSRNKLIHEGIKPTIEKSTSFIVAFIHEQDNLDRVLDGPGASCESFWQAPPELVVKFNFDSAFSLRTGTTGVVGQNNLGFLMASCSIQHENVADAFMAEALACRQAVWFAKELGFSRVIIEGDSLTVIKKLNSGAVDRSLICPIVHDIKVLSKDFSSISFCFVRRGANKAAHALAHECRSFSGPCYWVEEAPATTMVECELDHSRLELV</sequence>
<dbReference type="InterPro" id="IPR002156">
    <property type="entry name" value="RNaseH_domain"/>
</dbReference>
<dbReference type="PANTHER" id="PTHR47074">
    <property type="entry name" value="BNAC02G40300D PROTEIN"/>
    <property type="match status" value="1"/>
</dbReference>